<feature type="transmembrane region" description="Helical" evidence="9">
    <location>
        <begin position="260"/>
        <end position="285"/>
    </location>
</feature>
<dbReference type="GO" id="GO:0005886">
    <property type="term" value="C:plasma membrane"/>
    <property type="evidence" value="ECO:0007669"/>
    <property type="project" value="UniProtKB-SubCell"/>
</dbReference>
<dbReference type="PANTHER" id="PTHR48090:SF8">
    <property type="entry name" value="GLYCOSYLTRANSFERASE CSBB-RELATED"/>
    <property type="match status" value="1"/>
</dbReference>
<sequence length="316" mass="36694">MSILVPCYNEESALNLFYERTAAVIDSLQEYDFEILFVNDGSQDNTLSIMQELHQRDKRVSYLNLSRNFGKEIAMIAGIDYLRGDAAIIMDADLQDPPELIPKMIYWWQQGYDDVSAKRSSRAGETFFKKWTSHTFYRILQHLTDIPIQPDVGDFRLLDRQCLDAVRRMRESQRYNKGIFSWIGFRKKEILFARQPRVSGRSKWNYWKLLNLAIEGIMSFSIAPLRMASFMGCLLALLSILYMAYIVIRTLMYGGDVPGYPSLISIILFIGGVQLLFLGIIGEYLGRVFNESKFRPLYFVKDYNGHFVNNQKGRRS</sequence>
<evidence type="ECO:0000256" key="3">
    <source>
        <dbReference type="ARBA" id="ARBA00022676"/>
    </source>
</evidence>
<feature type="transmembrane region" description="Helical" evidence="9">
    <location>
        <begin position="228"/>
        <end position="248"/>
    </location>
</feature>
<evidence type="ECO:0000256" key="6">
    <source>
        <dbReference type="ARBA" id="ARBA00022989"/>
    </source>
</evidence>
<evidence type="ECO:0000256" key="7">
    <source>
        <dbReference type="ARBA" id="ARBA00023136"/>
    </source>
</evidence>
<gene>
    <name evidence="11" type="ORF">DW674_06150</name>
</gene>
<dbReference type="EMBL" id="QRHE01000005">
    <property type="protein sequence ID" value="RHF51883.1"/>
    <property type="molecule type" value="Genomic_DNA"/>
</dbReference>
<keyword evidence="5 9" id="KW-0812">Transmembrane</keyword>
<evidence type="ECO:0000256" key="8">
    <source>
        <dbReference type="ARBA" id="ARBA00038152"/>
    </source>
</evidence>
<comment type="similarity">
    <text evidence="8">Belongs to the glycosyltransferase 2 family. GtrB subfamily.</text>
</comment>
<organism evidence="11 12">
    <name type="scientific">Mitsuokella multacida</name>
    <dbReference type="NCBI Taxonomy" id="52226"/>
    <lineage>
        <taxon>Bacteria</taxon>
        <taxon>Bacillati</taxon>
        <taxon>Bacillota</taxon>
        <taxon>Negativicutes</taxon>
        <taxon>Selenomonadales</taxon>
        <taxon>Selenomonadaceae</taxon>
        <taxon>Mitsuokella</taxon>
    </lineage>
</organism>
<keyword evidence="6 9" id="KW-1133">Transmembrane helix</keyword>
<dbReference type="InterPro" id="IPR029044">
    <property type="entry name" value="Nucleotide-diphossugar_trans"/>
</dbReference>
<dbReference type="Gene3D" id="3.90.550.10">
    <property type="entry name" value="Spore Coat Polysaccharide Biosynthesis Protein SpsA, Chain A"/>
    <property type="match status" value="1"/>
</dbReference>
<reference evidence="11 12" key="1">
    <citation type="submission" date="2018-08" db="EMBL/GenBank/DDBJ databases">
        <title>A genome reference for cultivated species of the human gut microbiota.</title>
        <authorList>
            <person name="Zou Y."/>
            <person name="Xue W."/>
            <person name="Luo G."/>
        </authorList>
    </citation>
    <scope>NUCLEOTIDE SEQUENCE [LARGE SCALE GENOMIC DNA]</scope>
    <source>
        <strain evidence="11 12">AM25-21AC</strain>
    </source>
</reference>
<keyword evidence="4 11" id="KW-0808">Transferase</keyword>
<keyword evidence="3" id="KW-0328">Glycosyltransferase</keyword>
<dbReference type="OrthoDB" id="9807778at2"/>
<dbReference type="GO" id="GO:0016757">
    <property type="term" value="F:glycosyltransferase activity"/>
    <property type="evidence" value="ECO:0007669"/>
    <property type="project" value="UniProtKB-KW"/>
</dbReference>
<evidence type="ECO:0000313" key="11">
    <source>
        <dbReference type="EMBL" id="RHF51883.1"/>
    </source>
</evidence>
<dbReference type="FunFam" id="3.90.550.10:FF:000079">
    <property type="entry name" value="Probable glycosyl transferase"/>
    <property type="match status" value="1"/>
</dbReference>
<dbReference type="Pfam" id="PF00535">
    <property type="entry name" value="Glycos_transf_2"/>
    <property type="match status" value="1"/>
</dbReference>
<keyword evidence="2" id="KW-1003">Cell membrane</keyword>
<dbReference type="PANTHER" id="PTHR48090">
    <property type="entry name" value="UNDECAPRENYL-PHOSPHATE 4-DEOXY-4-FORMAMIDO-L-ARABINOSE TRANSFERASE-RELATED"/>
    <property type="match status" value="1"/>
</dbReference>
<evidence type="ECO:0000256" key="2">
    <source>
        <dbReference type="ARBA" id="ARBA00022475"/>
    </source>
</evidence>
<dbReference type="InterPro" id="IPR050256">
    <property type="entry name" value="Glycosyltransferase_2"/>
</dbReference>
<dbReference type="CDD" id="cd04187">
    <property type="entry name" value="DPM1_like_bac"/>
    <property type="match status" value="1"/>
</dbReference>
<evidence type="ECO:0000313" key="12">
    <source>
        <dbReference type="Proteomes" id="UP000283442"/>
    </source>
</evidence>
<evidence type="ECO:0000256" key="5">
    <source>
        <dbReference type="ARBA" id="ARBA00022692"/>
    </source>
</evidence>
<dbReference type="AlphaFoldDB" id="A0A414NX99"/>
<evidence type="ECO:0000256" key="9">
    <source>
        <dbReference type="SAM" id="Phobius"/>
    </source>
</evidence>
<dbReference type="InterPro" id="IPR001173">
    <property type="entry name" value="Glyco_trans_2-like"/>
</dbReference>
<evidence type="ECO:0000256" key="4">
    <source>
        <dbReference type="ARBA" id="ARBA00022679"/>
    </source>
</evidence>
<comment type="caution">
    <text evidence="11">The sequence shown here is derived from an EMBL/GenBank/DDBJ whole genome shotgun (WGS) entry which is preliminary data.</text>
</comment>
<name>A0A414NX99_9FIRM</name>
<evidence type="ECO:0000259" key="10">
    <source>
        <dbReference type="Pfam" id="PF00535"/>
    </source>
</evidence>
<accession>A0A414NX99</accession>
<dbReference type="SUPFAM" id="SSF53448">
    <property type="entry name" value="Nucleotide-diphospho-sugar transferases"/>
    <property type="match status" value="1"/>
</dbReference>
<proteinExistence type="inferred from homology"/>
<protein>
    <submittedName>
        <fullName evidence="11">Glycosyltransferase</fullName>
    </submittedName>
</protein>
<comment type="subcellular location">
    <subcellularLocation>
        <location evidence="1">Cell membrane</location>
        <topology evidence="1">Multi-pass membrane protein</topology>
    </subcellularLocation>
</comment>
<feature type="domain" description="Glycosyltransferase 2-like" evidence="10">
    <location>
        <begin position="2"/>
        <end position="164"/>
    </location>
</feature>
<dbReference type="Proteomes" id="UP000283442">
    <property type="component" value="Unassembled WGS sequence"/>
</dbReference>
<evidence type="ECO:0000256" key="1">
    <source>
        <dbReference type="ARBA" id="ARBA00004651"/>
    </source>
</evidence>
<keyword evidence="7 9" id="KW-0472">Membrane</keyword>